<dbReference type="Pfam" id="PF01037">
    <property type="entry name" value="AsnC_trans_reg"/>
    <property type="match status" value="1"/>
</dbReference>
<name>A0A1F4UBS1_UNCW3</name>
<dbReference type="InterPro" id="IPR011008">
    <property type="entry name" value="Dimeric_a/b-barrel"/>
</dbReference>
<organism evidence="2 3">
    <name type="scientific">candidate division WOR-3 bacterium RBG_13_43_14</name>
    <dbReference type="NCBI Taxonomy" id="1802590"/>
    <lineage>
        <taxon>Bacteria</taxon>
        <taxon>Bacteria division WOR-3</taxon>
    </lineage>
</organism>
<evidence type="ECO:0000259" key="1">
    <source>
        <dbReference type="Pfam" id="PF01037"/>
    </source>
</evidence>
<sequence>MAVAAYLLINTANGMEEKVVKSLRKIKGVQHAHVVTGLHDVICFVSGKDLNAVKKIIMNGIRGVKGIQRTVTCFALDVSM</sequence>
<evidence type="ECO:0000313" key="2">
    <source>
        <dbReference type="EMBL" id="OGC42372.1"/>
    </source>
</evidence>
<evidence type="ECO:0000313" key="3">
    <source>
        <dbReference type="Proteomes" id="UP000177025"/>
    </source>
</evidence>
<comment type="caution">
    <text evidence="2">The sequence shown here is derived from an EMBL/GenBank/DDBJ whole genome shotgun (WGS) entry which is preliminary data.</text>
</comment>
<dbReference type="Gene3D" id="3.30.70.920">
    <property type="match status" value="1"/>
</dbReference>
<dbReference type="AlphaFoldDB" id="A0A1F4UBS1"/>
<dbReference type="InterPro" id="IPR019887">
    <property type="entry name" value="Tscrpt_reg_AsnC/Lrp_C"/>
</dbReference>
<reference evidence="2 3" key="1">
    <citation type="journal article" date="2016" name="Nat. Commun.">
        <title>Thousands of microbial genomes shed light on interconnected biogeochemical processes in an aquifer system.</title>
        <authorList>
            <person name="Anantharaman K."/>
            <person name="Brown C.T."/>
            <person name="Hug L.A."/>
            <person name="Sharon I."/>
            <person name="Castelle C.J."/>
            <person name="Probst A.J."/>
            <person name="Thomas B.C."/>
            <person name="Singh A."/>
            <person name="Wilkins M.J."/>
            <person name="Karaoz U."/>
            <person name="Brodie E.L."/>
            <person name="Williams K.H."/>
            <person name="Hubbard S.S."/>
            <person name="Banfield J.F."/>
        </authorList>
    </citation>
    <scope>NUCLEOTIDE SEQUENCE [LARGE SCALE GENOMIC DNA]</scope>
</reference>
<protein>
    <recommendedName>
        <fullName evidence="1">Transcription regulator AsnC/Lrp ligand binding domain-containing protein</fullName>
    </recommendedName>
</protein>
<dbReference type="SUPFAM" id="SSF54909">
    <property type="entry name" value="Dimeric alpha+beta barrel"/>
    <property type="match status" value="1"/>
</dbReference>
<proteinExistence type="predicted"/>
<dbReference type="Proteomes" id="UP000177025">
    <property type="component" value="Unassembled WGS sequence"/>
</dbReference>
<dbReference type="EMBL" id="MEUM01000069">
    <property type="protein sequence ID" value="OGC42372.1"/>
    <property type="molecule type" value="Genomic_DNA"/>
</dbReference>
<gene>
    <name evidence="2" type="ORF">A2Y85_06855</name>
</gene>
<accession>A0A1F4UBS1</accession>
<feature type="domain" description="Transcription regulator AsnC/Lrp ligand binding" evidence="1">
    <location>
        <begin position="8"/>
        <end position="76"/>
    </location>
</feature>